<dbReference type="InterPro" id="IPR005467">
    <property type="entry name" value="His_kinase_dom"/>
</dbReference>
<feature type="domain" description="PAC" evidence="4">
    <location>
        <begin position="716"/>
        <end position="767"/>
    </location>
</feature>
<feature type="domain" description="Histidine kinase" evidence="2">
    <location>
        <begin position="1193"/>
        <end position="1384"/>
    </location>
</feature>
<proteinExistence type="predicted"/>
<dbReference type="CDD" id="cd00130">
    <property type="entry name" value="PAS"/>
    <property type="match status" value="7"/>
</dbReference>
<feature type="domain" description="PAS" evidence="3">
    <location>
        <begin position="767"/>
        <end position="846"/>
    </location>
</feature>
<dbReference type="InterPro" id="IPR013656">
    <property type="entry name" value="PAS_4"/>
</dbReference>
<evidence type="ECO:0000256" key="1">
    <source>
        <dbReference type="SAM" id="Coils"/>
    </source>
</evidence>
<dbReference type="GO" id="GO:0016020">
    <property type="term" value="C:membrane"/>
    <property type="evidence" value="ECO:0007669"/>
    <property type="project" value="InterPro"/>
</dbReference>
<dbReference type="Gene3D" id="1.20.5.1930">
    <property type="match status" value="1"/>
</dbReference>
<feature type="coiled-coil region" evidence="1">
    <location>
        <begin position="230"/>
        <end position="268"/>
    </location>
</feature>
<evidence type="ECO:0000259" key="2">
    <source>
        <dbReference type="PROSITE" id="PS50109"/>
    </source>
</evidence>
<evidence type="ECO:0000259" key="4">
    <source>
        <dbReference type="PROSITE" id="PS50113"/>
    </source>
</evidence>
<evidence type="ECO:0000259" key="3">
    <source>
        <dbReference type="PROSITE" id="PS50112"/>
    </source>
</evidence>
<dbReference type="Pfam" id="PF02518">
    <property type="entry name" value="HATPase_c"/>
    <property type="match status" value="1"/>
</dbReference>
<dbReference type="InterPro" id="IPR013655">
    <property type="entry name" value="PAS_fold_3"/>
</dbReference>
<keyword evidence="1" id="KW-0175">Coiled coil</keyword>
<feature type="domain" description="PAC" evidence="4">
    <location>
        <begin position="978"/>
        <end position="1030"/>
    </location>
</feature>
<dbReference type="InterPro" id="IPR000700">
    <property type="entry name" value="PAS-assoc_C"/>
</dbReference>
<dbReference type="Gene3D" id="3.30.450.20">
    <property type="entry name" value="PAS domain"/>
    <property type="match status" value="8"/>
</dbReference>
<feature type="domain" description="PAS" evidence="3">
    <location>
        <begin position="391"/>
        <end position="461"/>
    </location>
</feature>
<feature type="domain" description="PAS" evidence="3">
    <location>
        <begin position="112"/>
        <end position="165"/>
    </location>
</feature>
<dbReference type="PANTHER" id="PTHR44757:SF2">
    <property type="entry name" value="BIOFILM ARCHITECTURE MAINTENANCE PROTEIN MBAA"/>
    <property type="match status" value="1"/>
</dbReference>
<protein>
    <submittedName>
        <fullName evidence="5">PAS domain S-box-containing protein</fullName>
    </submittedName>
</protein>
<dbReference type="InterPro" id="IPR003594">
    <property type="entry name" value="HATPase_dom"/>
</dbReference>
<keyword evidence="6" id="KW-1185">Reference proteome</keyword>
<dbReference type="OrthoDB" id="9124519at2"/>
<dbReference type="NCBIfam" id="TIGR00229">
    <property type="entry name" value="sensory_box"/>
    <property type="match status" value="7"/>
</dbReference>
<dbReference type="GO" id="GO:0046983">
    <property type="term" value="F:protein dimerization activity"/>
    <property type="evidence" value="ECO:0007669"/>
    <property type="project" value="InterPro"/>
</dbReference>
<feature type="domain" description="PAC" evidence="4">
    <location>
        <begin position="848"/>
        <end position="899"/>
    </location>
</feature>
<dbReference type="Gene3D" id="3.30.565.10">
    <property type="entry name" value="Histidine kinase-like ATPase, C-terminal domain"/>
    <property type="match status" value="1"/>
</dbReference>
<dbReference type="Proteomes" id="UP000316167">
    <property type="component" value="Unassembled WGS sequence"/>
</dbReference>
<name>A0A562SQC0_9BACT</name>
<dbReference type="SUPFAM" id="SSF55874">
    <property type="entry name" value="ATPase domain of HSP90 chaperone/DNA topoisomerase II/histidine kinase"/>
    <property type="match status" value="1"/>
</dbReference>
<dbReference type="InterPro" id="IPR036890">
    <property type="entry name" value="HATPase_C_sf"/>
</dbReference>
<dbReference type="Pfam" id="PF08448">
    <property type="entry name" value="PAS_4"/>
    <property type="match status" value="1"/>
</dbReference>
<feature type="domain" description="PAS" evidence="3">
    <location>
        <begin position="655"/>
        <end position="713"/>
    </location>
</feature>
<dbReference type="SMART" id="SM00091">
    <property type="entry name" value="PAS"/>
    <property type="match status" value="7"/>
</dbReference>
<feature type="domain" description="PAS" evidence="3">
    <location>
        <begin position="265"/>
        <end position="338"/>
    </location>
</feature>
<dbReference type="InterPro" id="IPR035965">
    <property type="entry name" value="PAS-like_dom_sf"/>
</dbReference>
<gene>
    <name evidence="5" type="ORF">IQ13_1478</name>
</gene>
<dbReference type="SUPFAM" id="SSF55785">
    <property type="entry name" value="PYP-like sensor domain (PAS domain)"/>
    <property type="match status" value="8"/>
</dbReference>
<reference evidence="5 6" key="1">
    <citation type="journal article" date="2015" name="Stand. Genomic Sci.">
        <title>Genomic Encyclopedia of Bacterial and Archaeal Type Strains, Phase III: the genomes of soil and plant-associated and newly described type strains.</title>
        <authorList>
            <person name="Whitman W.B."/>
            <person name="Woyke T."/>
            <person name="Klenk H.P."/>
            <person name="Zhou Y."/>
            <person name="Lilburn T.G."/>
            <person name="Beck B.J."/>
            <person name="De Vos P."/>
            <person name="Vandamme P."/>
            <person name="Eisen J.A."/>
            <person name="Garrity G."/>
            <person name="Hugenholtz P."/>
            <person name="Kyrpides N.C."/>
        </authorList>
    </citation>
    <scope>NUCLEOTIDE SEQUENCE [LARGE SCALE GENOMIC DNA]</scope>
    <source>
        <strain evidence="5 6">CGMCC 1.7271</strain>
    </source>
</reference>
<sequence length="1385" mass="157690">MSALPGCSFILTPDGCILAATADCSSLASGTDNNVQGRLLSAVLQVGNNQIESITNLISHATATNQQQSLEASVKFLTGVFINCKHTCKPVMENGQLQALIYTVEQIPEVGRYDKFRVLLDLAPEAIIISNDKGIIEFVNTKAEQVFQFTKQEMVGSTVEMLIPQQLREKHQQQRATFVKEQRMRAMQTGIELKAVRKDGHIFPADIALAPVRSEEGNYMMVTVRDITERKKAQEDLESLALQLQAVNNDLEEKVKVRTEEIKKSEIQYRNLFENNPLPMWIFDPHTFRFLAVNRQAVMKYGYSEAEFIGMTLYDIRPEEEHERLKGIEPLIESFEGSQNRGVWKHITKAGNEILVEAWAQTIMFDGIEARLALLEDVTDKVHTENVVKASERRFRSLIENSFDLIVLLDASFRITYRSPSVNRTTGRTDEDTIGTDALAFIHPEDIEKVGKAIKELMHAPGSTVKCLFRYQKKDGTYLWMEGTATNLLHDADVQSIVFNYRDVSEKKEAEEKAKISEERYRNSLDTMIEGVQIIGYDKKYIYVNDAFSKQIGIPKEALIGRNLLELVPAMSENRIYQLAEECMAEQKSMQIENMFIFPGGFQIWFQLSLQPVPEGIFILSVDITDKVRAAKALKEERGKLESIAAVVPGLIYSFRMAPDGSFTMPYANNAVEEIYGFTFEQLKNNPQPIFDRIYPEDAEMIFREITASAENLTAWQVEHRYNHPEKGLVWHNGSSMPMREADGSTVWHGMIMDITEQKKAQQKITEQNAQLHTLSNNLPGVMIYQLTGTSLESRKFTYLSKEVTRITGCSPQEVMDNPFILYNSILEEDRAVMEQAEIDSYIHKTTFNVEVRSRNYKNEIRWLNIVSTPREVDKNTVVWDGFHLDITDRKNAEAEIKHSNERYESVANATSDAMWEHDYRTGKTFVLGNGYKNLFGYPIVNDYYDLKFWESRIHPDDRERVVKEEDRARDNKRITKGYVEYRLLKANGEYAYISDRFSITRDEDGAAIKMFGSKQDVTARKLAEEQLRKSLEENSIMASRLSTILNTLPANIALIDKKGIIQDVNQSWNESNKRLCPIIGKYTVGDNYLSAKGRSKNSTVDVKEMVVGIRAVLSGAKNDFVMEHSCELQNHKSWFRMIVTALRGNGFEGAVVMHIDITEVKRLEMERLKSQIDEQRKITQAMLQGQEKERNTIGIELHDNVNQILVGTNMLLSMISANRSMLEEFLPKCIENIRHAVNENRRISHELVTPNRVTETILQQITRLTQTMLNSVGLKTKINNKAFSDDLLSDEQKLTAYRIVQEQCTNILKHSKAEKVVITLSTTNSLFKMRIADNGIGLKNGKAEEGIGLKNIRNRLTVLDGTAVVESATGKGFALLVEMPLAQY</sequence>
<feature type="domain" description="PAC" evidence="4">
    <location>
        <begin position="465"/>
        <end position="516"/>
    </location>
</feature>
<evidence type="ECO:0000313" key="5">
    <source>
        <dbReference type="EMBL" id="TWI83368.1"/>
    </source>
</evidence>
<comment type="caution">
    <text evidence="5">The sequence shown here is derived from an EMBL/GenBank/DDBJ whole genome shotgun (WGS) entry which is preliminary data.</text>
</comment>
<dbReference type="PROSITE" id="PS50113">
    <property type="entry name" value="PAC"/>
    <property type="match status" value="5"/>
</dbReference>
<dbReference type="Pfam" id="PF07730">
    <property type="entry name" value="HisKA_3"/>
    <property type="match status" value="1"/>
</dbReference>
<dbReference type="PROSITE" id="PS50109">
    <property type="entry name" value="HIS_KIN"/>
    <property type="match status" value="1"/>
</dbReference>
<dbReference type="InterPro" id="IPR000014">
    <property type="entry name" value="PAS"/>
</dbReference>
<dbReference type="RefSeq" id="WP_158637345.1">
    <property type="nucleotide sequence ID" value="NZ_VLLE01000003.1"/>
</dbReference>
<dbReference type="InterPro" id="IPR001610">
    <property type="entry name" value="PAC"/>
</dbReference>
<dbReference type="EMBL" id="VLLE01000003">
    <property type="protein sequence ID" value="TWI83368.1"/>
    <property type="molecule type" value="Genomic_DNA"/>
</dbReference>
<organism evidence="5 6">
    <name type="scientific">Lacibacter cauensis</name>
    <dbReference type="NCBI Taxonomy" id="510947"/>
    <lineage>
        <taxon>Bacteria</taxon>
        <taxon>Pseudomonadati</taxon>
        <taxon>Bacteroidota</taxon>
        <taxon>Chitinophagia</taxon>
        <taxon>Chitinophagales</taxon>
        <taxon>Chitinophagaceae</taxon>
        <taxon>Lacibacter</taxon>
    </lineage>
</organism>
<dbReference type="InterPro" id="IPR052155">
    <property type="entry name" value="Biofilm_reg_signaling"/>
</dbReference>
<feature type="domain" description="PAS" evidence="3">
    <location>
        <begin position="517"/>
        <end position="587"/>
    </location>
</feature>
<dbReference type="InterPro" id="IPR011712">
    <property type="entry name" value="Sig_transdc_His_kin_sub3_dim/P"/>
</dbReference>
<dbReference type="GO" id="GO:0000155">
    <property type="term" value="F:phosphorelay sensor kinase activity"/>
    <property type="evidence" value="ECO:0007669"/>
    <property type="project" value="InterPro"/>
</dbReference>
<evidence type="ECO:0000313" key="6">
    <source>
        <dbReference type="Proteomes" id="UP000316167"/>
    </source>
</evidence>
<dbReference type="Pfam" id="PF08447">
    <property type="entry name" value="PAS_3"/>
    <property type="match status" value="4"/>
</dbReference>
<dbReference type="Pfam" id="PF13426">
    <property type="entry name" value="PAS_9"/>
    <property type="match status" value="2"/>
</dbReference>
<dbReference type="PANTHER" id="PTHR44757">
    <property type="entry name" value="DIGUANYLATE CYCLASE DGCP"/>
    <property type="match status" value="1"/>
</dbReference>
<feature type="domain" description="PAC" evidence="4">
    <location>
        <begin position="189"/>
        <end position="239"/>
    </location>
</feature>
<dbReference type="SMART" id="SM00086">
    <property type="entry name" value="PAC"/>
    <property type="match status" value="7"/>
</dbReference>
<dbReference type="CDD" id="cd16917">
    <property type="entry name" value="HATPase_UhpB-NarQ-NarX-like"/>
    <property type="match status" value="1"/>
</dbReference>
<accession>A0A562SQC0</accession>
<dbReference type="PROSITE" id="PS50112">
    <property type="entry name" value="PAS"/>
    <property type="match status" value="6"/>
</dbReference>